<dbReference type="EMBL" id="JANJQO010001356">
    <property type="protein sequence ID" value="KAJ2971367.1"/>
    <property type="molecule type" value="Genomic_DNA"/>
</dbReference>
<comment type="caution">
    <text evidence="1">The sequence shown here is derived from an EMBL/GenBank/DDBJ whole genome shotgun (WGS) entry which is preliminary data.</text>
</comment>
<sequence length="257" mass="27011">MRVSTLSLFGAVVAAATDATTDSTASPDSTVAADSTADTATADPRFAYTPSLIPLVQNAESTNLFPMANCGGFKLEEATIDQMQTAMQQGQLTSVQLVQCYLTRAFQTEEYINSILQVNPDVFAIASDRDKERKKGKVRGPLHGIPFIVKDNIGTKDNLETTAGSWALLGSRVPRDAFVVSKLRDAGAVLFGKATLSEWADMRSNNYSEGYSGRGGQCRSSYNLTVNPGGSSSGSAVGVAANVVAFALGTETDGSGT</sequence>
<name>A0ACC1MWJ3_9HYPO</name>
<evidence type="ECO:0000313" key="1">
    <source>
        <dbReference type="EMBL" id="KAJ2971367.1"/>
    </source>
</evidence>
<protein>
    <submittedName>
        <fullName evidence="1">Uncharacterized protein</fullName>
    </submittedName>
</protein>
<accession>A0ACC1MWJ3</accession>
<proteinExistence type="predicted"/>
<keyword evidence="2" id="KW-1185">Reference proteome</keyword>
<dbReference type="Proteomes" id="UP001143910">
    <property type="component" value="Unassembled WGS sequence"/>
</dbReference>
<evidence type="ECO:0000313" key="2">
    <source>
        <dbReference type="Proteomes" id="UP001143910"/>
    </source>
</evidence>
<gene>
    <name evidence="1" type="ORF">NQ176_g7725</name>
</gene>
<reference evidence="1" key="1">
    <citation type="submission" date="2022-08" db="EMBL/GenBank/DDBJ databases">
        <title>Genome Sequence of Lecanicillium fungicola.</title>
        <authorList>
            <person name="Buettner E."/>
        </authorList>
    </citation>
    <scope>NUCLEOTIDE SEQUENCE</scope>
    <source>
        <strain evidence="1">Babe33</strain>
    </source>
</reference>
<organism evidence="1 2">
    <name type="scientific">Zarea fungicola</name>
    <dbReference type="NCBI Taxonomy" id="93591"/>
    <lineage>
        <taxon>Eukaryota</taxon>
        <taxon>Fungi</taxon>
        <taxon>Dikarya</taxon>
        <taxon>Ascomycota</taxon>
        <taxon>Pezizomycotina</taxon>
        <taxon>Sordariomycetes</taxon>
        <taxon>Hypocreomycetidae</taxon>
        <taxon>Hypocreales</taxon>
        <taxon>Cordycipitaceae</taxon>
        <taxon>Zarea</taxon>
    </lineage>
</organism>